<keyword evidence="3" id="KW-1185">Reference proteome</keyword>
<sequence>MSKVLSAIALFVFVFLAVKPSFATGGKCPSGNTTIDPSGNPINIADIGVNGTITGGITSCFYASQATGSDTNSGTTEASPWKHIPGMSGCSGVCASTIPVAGEAFILKGGDTWTATTDMNGLQWAWSGTSTHPIAVSTDPTWFNSSCGASWCRPIFNANSAATNNMFNVGKQSWNIFDNIEVTGMRNNINGCQMASSTNTRCTQLYFHGWSHTGNSDNVGFFAQCGTADMIDHNVIDGSDSTKNTFNGVFSSCAGTIAYNYFAYVVSGVLASTDSVHDNTILHTVTSIDGDHCNALFTFGPASGTSQLIYNNYINNGNSCPGGVVLWFNGNGGGSSSWVGYGFNNVMWGLSSNPVNVGNHQTTNYGTYYWFNNTVDCALGGCGGTPGNGYWTMFDQNNHAIPSALNFDATSFGGSIPTPCNLGKGTGCTDLTQTEAVANGQGYMSTEAHPYSPIGNCTPSTCGTVQSGTNLTSTYCSTLSSVDAAAGAACLSSSSVGVAYNSTSHKVTGPSATPLPRPSSGPWDIGAYQLGIQGGPSAPTSLTGAVQ</sequence>
<dbReference type="OrthoDB" id="9765222at2"/>
<evidence type="ECO:0000256" key="1">
    <source>
        <dbReference type="SAM" id="SignalP"/>
    </source>
</evidence>
<keyword evidence="1" id="KW-0732">Signal</keyword>
<proteinExistence type="predicted"/>
<gene>
    <name evidence="2" type="ORF">EDE15_2917</name>
</gene>
<organism evidence="2 3">
    <name type="scientific">Edaphobacter aggregans</name>
    <dbReference type="NCBI Taxonomy" id="570835"/>
    <lineage>
        <taxon>Bacteria</taxon>
        <taxon>Pseudomonadati</taxon>
        <taxon>Acidobacteriota</taxon>
        <taxon>Terriglobia</taxon>
        <taxon>Terriglobales</taxon>
        <taxon>Acidobacteriaceae</taxon>
        <taxon>Edaphobacter</taxon>
    </lineage>
</organism>
<reference evidence="2 3" key="1">
    <citation type="submission" date="2018-12" db="EMBL/GenBank/DDBJ databases">
        <title>Sequencing of bacterial isolates from soil warming experiment in Harvard Forest, Massachusetts, USA.</title>
        <authorList>
            <person name="Deangelis K."/>
        </authorList>
    </citation>
    <scope>NUCLEOTIDE SEQUENCE [LARGE SCALE GENOMIC DNA]</scope>
    <source>
        <strain evidence="2 3">EB153</strain>
    </source>
</reference>
<feature type="signal peptide" evidence="1">
    <location>
        <begin position="1"/>
        <end position="23"/>
    </location>
</feature>
<feature type="chain" id="PRO_5018985802" description="Parallel beta helix pectate lyase-like protein" evidence="1">
    <location>
        <begin position="24"/>
        <end position="547"/>
    </location>
</feature>
<dbReference type="AlphaFoldDB" id="A0A428MKC3"/>
<evidence type="ECO:0008006" key="4">
    <source>
        <dbReference type="Google" id="ProtNLM"/>
    </source>
</evidence>
<name>A0A428MKC3_9BACT</name>
<comment type="caution">
    <text evidence="2">The sequence shown here is derived from an EMBL/GenBank/DDBJ whole genome shotgun (WGS) entry which is preliminary data.</text>
</comment>
<dbReference type="Proteomes" id="UP000269669">
    <property type="component" value="Unassembled WGS sequence"/>
</dbReference>
<protein>
    <recommendedName>
        <fullName evidence="4">Parallel beta helix pectate lyase-like protein</fullName>
    </recommendedName>
</protein>
<accession>A0A428MKC3</accession>
<evidence type="ECO:0000313" key="3">
    <source>
        <dbReference type="Proteomes" id="UP000269669"/>
    </source>
</evidence>
<dbReference type="RefSeq" id="WP_125485879.1">
    <property type="nucleotide sequence ID" value="NZ_RSDW01000001.1"/>
</dbReference>
<dbReference type="EMBL" id="RSDW01000001">
    <property type="protein sequence ID" value="RSL17385.1"/>
    <property type="molecule type" value="Genomic_DNA"/>
</dbReference>
<evidence type="ECO:0000313" key="2">
    <source>
        <dbReference type="EMBL" id="RSL17385.1"/>
    </source>
</evidence>